<dbReference type="Proteomes" id="UP001081283">
    <property type="component" value="Unassembled WGS sequence"/>
</dbReference>
<evidence type="ECO:0000256" key="1">
    <source>
        <dbReference type="SAM" id="MobiDB-lite"/>
    </source>
</evidence>
<protein>
    <submittedName>
        <fullName evidence="3">Glycosyltransferase family 2 protein</fullName>
    </submittedName>
</protein>
<dbReference type="Gene3D" id="3.90.550.10">
    <property type="entry name" value="Spore Coat Polysaccharide Biosynthesis Protein SpsA, Chain A"/>
    <property type="match status" value="2"/>
</dbReference>
<proteinExistence type="predicted"/>
<dbReference type="PANTHER" id="PTHR43179:SF7">
    <property type="entry name" value="RHAMNOSYLTRANSFERASE WBBL"/>
    <property type="match status" value="1"/>
</dbReference>
<feature type="compositionally biased region" description="Low complexity" evidence="1">
    <location>
        <begin position="735"/>
        <end position="744"/>
    </location>
</feature>
<reference evidence="3" key="1">
    <citation type="submission" date="2022-10" db="EMBL/GenBank/DDBJ databases">
        <title>Hoeflea sp. J2-29, isolated from marine algae.</title>
        <authorList>
            <person name="Kristyanto S."/>
            <person name="Kim J.M."/>
            <person name="Jeon C.O."/>
        </authorList>
    </citation>
    <scope>NUCLEOTIDE SEQUENCE</scope>
    <source>
        <strain evidence="3">J2-29</strain>
    </source>
</reference>
<dbReference type="EMBL" id="JAOVZQ010000001">
    <property type="protein sequence ID" value="MCY0096390.1"/>
    <property type="molecule type" value="Genomic_DNA"/>
</dbReference>
<name>A0ABT3YKX3_9HYPH</name>
<dbReference type="InterPro" id="IPR001173">
    <property type="entry name" value="Glyco_trans_2-like"/>
</dbReference>
<feature type="compositionally biased region" description="Polar residues" evidence="1">
    <location>
        <begin position="749"/>
        <end position="760"/>
    </location>
</feature>
<dbReference type="PANTHER" id="PTHR43179">
    <property type="entry name" value="RHAMNOSYLTRANSFERASE WBBL"/>
    <property type="match status" value="1"/>
</dbReference>
<dbReference type="Pfam" id="PF13641">
    <property type="entry name" value="Glyco_tranf_2_3"/>
    <property type="match status" value="1"/>
</dbReference>
<gene>
    <name evidence="3" type="ORF">OEG82_20595</name>
</gene>
<comment type="caution">
    <text evidence="3">The sequence shown here is derived from an EMBL/GenBank/DDBJ whole genome shotgun (WGS) entry which is preliminary data.</text>
</comment>
<feature type="domain" description="Glycosyltransferase 2-like" evidence="2">
    <location>
        <begin position="193"/>
        <end position="299"/>
    </location>
</feature>
<keyword evidence="4" id="KW-1185">Reference proteome</keyword>
<dbReference type="CDD" id="cd04186">
    <property type="entry name" value="GT_2_like_c"/>
    <property type="match status" value="1"/>
</dbReference>
<evidence type="ECO:0000259" key="2">
    <source>
        <dbReference type="Pfam" id="PF00535"/>
    </source>
</evidence>
<dbReference type="Pfam" id="PF00535">
    <property type="entry name" value="Glycos_transf_2"/>
    <property type="match status" value="1"/>
</dbReference>
<dbReference type="RefSeq" id="WP_267614218.1">
    <property type="nucleotide sequence ID" value="NZ_JAOVZQ010000001.1"/>
</dbReference>
<organism evidence="3 4">
    <name type="scientific">Hoeflea ulvae</name>
    <dbReference type="NCBI Taxonomy" id="2983764"/>
    <lineage>
        <taxon>Bacteria</taxon>
        <taxon>Pseudomonadati</taxon>
        <taxon>Pseudomonadota</taxon>
        <taxon>Alphaproteobacteria</taxon>
        <taxon>Hyphomicrobiales</taxon>
        <taxon>Rhizobiaceae</taxon>
        <taxon>Hoeflea</taxon>
    </lineage>
</organism>
<accession>A0ABT3YKX3</accession>
<dbReference type="SUPFAM" id="SSF53448">
    <property type="entry name" value="Nucleotide-diphospho-sugar transferases"/>
    <property type="match status" value="2"/>
</dbReference>
<sequence>MSDAMGLSVTAGGDLEPDAATGGNAWQSTGNDPFFKIRYPLFRQPIVVAFLRSDRDLIDPKAYIDRGSGFREDDAVTFRSGYGFIIIADVGRLGLNRSFRIDPATLPCEFKFTVETFANRADAERAIGLRQARDMGQARRCDLGRLPRFTLSLDFAPRRRSRNRVSAFVDAQYRLAEAAPTAKLPQDDGIWLSTVVPVYNAPRRHLDDLLRSFESQNIAGTELILSDDASTSEETLKWYQDLGARDRVQIVRNPVNGGIARATNAGLAVASGTWVTLLDHDDVVAPHAFKLIANTLASQPEVRFLYTDELVVNDDLAPKGVMLKPAYDPVLLTGMNYINHFSLYRRDRLQAIGNLRLGFDGSQDYDLLLRYLEGLPEGQILHLPYLAYWWRRSGDTYSQRFIDNATVAARTAISERFARAGMAVNLEPALTPTLHRVTFPVDKETCWPKISIIIPNRDKFELISTIIANLYERTDYPDFEVIVIDNGSTDARVLELYAGYERTQPGFRALIRQEQFNFARAINRGVASASGAHYLMLNNDVEVIEADWLKEMVSCLNFDGTGIVGAKLLYPNDVIQHAGVIVGFGGLAGHWYHNKPRDFGGPMNRLHLRNSMTCVTGAVMLISGECARAVGLWDEEHFAVAYNDVDYCLRAHKAGFRIVWTPYACLYHHESLSRGDDKSGERKLRFDQEKANLQRLHATAGFQDPAINPGYQSGQSVPGLQIPEMLSEARPGFRSGSSGKQASGKSRHQNSANIARQQKE</sequence>
<evidence type="ECO:0000313" key="3">
    <source>
        <dbReference type="EMBL" id="MCY0096390.1"/>
    </source>
</evidence>
<feature type="region of interest" description="Disordered" evidence="1">
    <location>
        <begin position="703"/>
        <end position="760"/>
    </location>
</feature>
<evidence type="ECO:0000313" key="4">
    <source>
        <dbReference type="Proteomes" id="UP001081283"/>
    </source>
</evidence>
<dbReference type="InterPro" id="IPR029044">
    <property type="entry name" value="Nucleotide-diphossugar_trans"/>
</dbReference>
<feature type="region of interest" description="Disordered" evidence="1">
    <location>
        <begin position="1"/>
        <end position="26"/>
    </location>
</feature>